<dbReference type="EMBL" id="JACEIK010001500">
    <property type="protein sequence ID" value="MCD7469879.1"/>
    <property type="molecule type" value="Genomic_DNA"/>
</dbReference>
<dbReference type="Pfam" id="PF01504">
    <property type="entry name" value="PIP5K"/>
    <property type="match status" value="2"/>
</dbReference>
<sequence>MENLENDNSVNVDDAVENGISFNCDLDVSFWLPPDSEACYYDDDDTDFSVANYDDDLNWGKPNSLVSTEDRGSRSHKFREEKQKLLKDMMDQKLKPLVKDLLNSSGVVTSGEEGDNWVDIVISLSLEAASFLKPNATEVKAMDPNQYLKVKCIATGSRNQSQFIRGLVFNKHAAHKHMPTEYYKPRLLLIQGALGLSSSELSAFNSMLQENDRVKSIIHMVEMYEPNVVLVEKSVSRDIQEYALRKGLTLVFDIKQHRLERVAQCTGSSIISSEILECQKLKQCDYFHFQKFLEEHASSSDSEKTPSKTLMFITGCSTRLGCTGPEKGRTTFYYMELILLMGSNSNELKKVKYVVRCAVTMAYNLLLETSFLLDQKTMFSSSPPTQVENLIVTDGEVSVSAGKQILPTNEELIADTSSSFVKDTLISSSVHGEIRHNLEEEGDSLLFKPNNTEDHGVTNVQVSHAQGVANQIDLEQRATLSDKEKTPEKEQLHCPLLSVEESLEIPENEGHQMDAMISSLDWESISVMMSSCNAKRGTKCEHTALSRIRFYQDTDIPLGKFLQDNLLNQNHQCWTCGESPEGHIFRYAHQGKLLIIQIRSLPLDRGLPGEREGKLWMWTRCKCILQNGGSKNTKRVLMSSSSRGFSFGKFLQLSFANPSLVSRLPDCSHSFHRDFLHLFGLGSVVAMFEYSTFASFSVSLPPVKLEFSSSIKGDCKDCEDVYMKGTMMFLDLEKALKAIECRCNSTTVNLQGSILEFYEVEKMLKEERSQFEIDIQNTEKQDAVYKALSLNRIRLELLLEWCVWDRRLHSLMSSDCRVTDPRTIDQKHEALAAIKTMKHREQQDKGSANKDAKWEEVNLERDAAVASYFNSQRSRSLSAILSNIENEKGWWTPFPEIRREYMKNLQRGHLTRLGSLATHGAETIACELTADEGGKLHIPLGSDKYIVSDCEDEFSSIIACALTLLKDLPVVSQDLEAESCSSRNLPVKHKYSVICPYAAQFLHLRDRCCPSEVDYIASLSRCRSWDPKGRETNPLLDKTLDDRFIIKEIKSGEFESFMKFAPSYFDYMYQCIEKGNETCLAKILGIYQVMVRPRRGKEMRHDLVVMENLSFRKNITQQYELKGTLQGRLSSADNVAEGILQDQNFVNDMNVYPIYVANSSNRKLQRAVWNDTTFLNSINVMDYSLFVGMDSQGNELVCGIIDYLTQYTWDKQLLNWFKSSIAVSKNVLDPVVISPKEYKKRFRKFINTYVPTIPDQF</sequence>
<dbReference type="InterPro" id="IPR027484">
    <property type="entry name" value="PInositol-4-P-5-kinase_N"/>
</dbReference>
<dbReference type="InterPro" id="IPR027409">
    <property type="entry name" value="GroEL-like_apical_dom_sf"/>
</dbReference>
<evidence type="ECO:0000256" key="1">
    <source>
        <dbReference type="ARBA" id="ARBA00012009"/>
    </source>
</evidence>
<dbReference type="SMART" id="SM00330">
    <property type="entry name" value="PIPKc"/>
    <property type="match status" value="1"/>
</dbReference>
<dbReference type="PANTHER" id="PTHR45748">
    <property type="entry name" value="1-PHOSPHATIDYLINOSITOL 3-PHOSPHATE 5-KINASE-RELATED"/>
    <property type="match status" value="1"/>
</dbReference>
<dbReference type="Pfam" id="PF00118">
    <property type="entry name" value="Cpn60_TCP1"/>
    <property type="match status" value="1"/>
</dbReference>
<dbReference type="Gene3D" id="3.30.800.10">
    <property type="entry name" value="Phosphatidylinositol Phosphate Kinase II Beta"/>
    <property type="match status" value="1"/>
</dbReference>
<dbReference type="Gene3D" id="3.50.7.10">
    <property type="entry name" value="GroEL"/>
    <property type="match status" value="1"/>
</dbReference>
<evidence type="ECO:0000256" key="5">
    <source>
        <dbReference type="ARBA" id="ARBA00022840"/>
    </source>
</evidence>
<evidence type="ECO:0000256" key="2">
    <source>
        <dbReference type="ARBA" id="ARBA00022679"/>
    </source>
</evidence>
<evidence type="ECO:0000256" key="3">
    <source>
        <dbReference type="ARBA" id="ARBA00022741"/>
    </source>
</evidence>
<protein>
    <recommendedName>
        <fullName evidence="1">1-phosphatidylinositol-3-phosphate 5-kinase</fullName>
        <ecNumber evidence="1">2.7.1.150</ecNumber>
    </recommendedName>
</protein>
<dbReference type="SUPFAM" id="SSF56104">
    <property type="entry name" value="SAICAR synthase-like"/>
    <property type="match status" value="1"/>
</dbReference>
<dbReference type="InterPro" id="IPR027483">
    <property type="entry name" value="PInositol-4-P-4/5-kinase_C_sf"/>
</dbReference>
<keyword evidence="5 6" id="KW-0067">ATP-binding</keyword>
<dbReference type="PROSITE" id="PS51455">
    <property type="entry name" value="PIPK"/>
    <property type="match status" value="1"/>
</dbReference>
<keyword evidence="2 6" id="KW-0808">Transferase</keyword>
<evidence type="ECO:0000313" key="8">
    <source>
        <dbReference type="EMBL" id="MCD7469879.1"/>
    </source>
</evidence>
<keyword evidence="3 6" id="KW-0547">Nucleotide-binding</keyword>
<evidence type="ECO:0000256" key="4">
    <source>
        <dbReference type="ARBA" id="ARBA00022777"/>
    </source>
</evidence>
<dbReference type="InterPro" id="IPR002423">
    <property type="entry name" value="Cpn60/GroEL/TCP-1"/>
</dbReference>
<dbReference type="PANTHER" id="PTHR45748:SF25">
    <property type="entry name" value="1-PHOSPHATIDYLINOSITOL-3-PHOSPHATE 5-KINASE"/>
    <property type="match status" value="1"/>
</dbReference>
<dbReference type="SUPFAM" id="SSF52029">
    <property type="entry name" value="GroEL apical domain-like"/>
    <property type="match status" value="1"/>
</dbReference>
<dbReference type="Gene3D" id="3.30.810.10">
    <property type="entry name" value="2-Layer Sandwich"/>
    <property type="match status" value="1"/>
</dbReference>
<reference evidence="8 9" key="1">
    <citation type="journal article" date="2021" name="BMC Genomics">
        <title>Datura genome reveals duplications of psychoactive alkaloid biosynthetic genes and high mutation rate following tissue culture.</title>
        <authorList>
            <person name="Rajewski A."/>
            <person name="Carter-House D."/>
            <person name="Stajich J."/>
            <person name="Litt A."/>
        </authorList>
    </citation>
    <scope>NUCLEOTIDE SEQUENCE [LARGE SCALE GENOMIC DNA]</scope>
    <source>
        <strain evidence="8">AR-01</strain>
    </source>
</reference>
<keyword evidence="9" id="KW-1185">Reference proteome</keyword>
<keyword evidence="4 6" id="KW-0418">Kinase</keyword>
<dbReference type="InterPro" id="IPR002498">
    <property type="entry name" value="PInositol-4-P-4/5-kinase_core"/>
</dbReference>
<proteinExistence type="predicted"/>
<evidence type="ECO:0000259" key="7">
    <source>
        <dbReference type="PROSITE" id="PS51455"/>
    </source>
</evidence>
<accession>A0ABS8TG44</accession>
<comment type="caution">
    <text evidence="8">The sequence shown here is derived from an EMBL/GenBank/DDBJ whole genome shotgun (WGS) entry which is preliminary data.</text>
</comment>
<dbReference type="CDD" id="cd17300">
    <property type="entry name" value="PIPKc_PIKfyve"/>
    <property type="match status" value="1"/>
</dbReference>
<name>A0ABS8TG44_DATST</name>
<feature type="domain" description="PIPK" evidence="7">
    <location>
        <begin position="930"/>
        <end position="1250"/>
    </location>
</feature>
<evidence type="ECO:0000313" key="9">
    <source>
        <dbReference type="Proteomes" id="UP000823775"/>
    </source>
</evidence>
<dbReference type="Proteomes" id="UP000823775">
    <property type="component" value="Unassembled WGS sequence"/>
</dbReference>
<dbReference type="EC" id="2.7.1.150" evidence="1"/>
<dbReference type="InterPro" id="IPR044769">
    <property type="entry name" value="PIKfyve_PIPKc"/>
</dbReference>
<organism evidence="8 9">
    <name type="scientific">Datura stramonium</name>
    <name type="common">Jimsonweed</name>
    <name type="synonym">Common thornapple</name>
    <dbReference type="NCBI Taxonomy" id="4076"/>
    <lineage>
        <taxon>Eukaryota</taxon>
        <taxon>Viridiplantae</taxon>
        <taxon>Streptophyta</taxon>
        <taxon>Embryophyta</taxon>
        <taxon>Tracheophyta</taxon>
        <taxon>Spermatophyta</taxon>
        <taxon>Magnoliopsida</taxon>
        <taxon>eudicotyledons</taxon>
        <taxon>Gunneridae</taxon>
        <taxon>Pentapetalae</taxon>
        <taxon>asterids</taxon>
        <taxon>lamiids</taxon>
        <taxon>Solanales</taxon>
        <taxon>Solanaceae</taxon>
        <taxon>Solanoideae</taxon>
        <taxon>Datureae</taxon>
        <taxon>Datura</taxon>
    </lineage>
</organism>
<evidence type="ECO:0000256" key="6">
    <source>
        <dbReference type="PROSITE-ProRule" id="PRU00781"/>
    </source>
</evidence>
<gene>
    <name evidence="8" type="ORF">HAX54_009289</name>
</gene>